<evidence type="ECO:0000256" key="1">
    <source>
        <dbReference type="ARBA" id="ARBA00004370"/>
    </source>
</evidence>
<evidence type="ECO:0000313" key="7">
    <source>
        <dbReference type="Proteomes" id="UP001177023"/>
    </source>
</evidence>
<feature type="domain" description="Armadillo-like helical" evidence="5">
    <location>
        <begin position="386"/>
        <end position="607"/>
    </location>
</feature>
<protein>
    <recommendedName>
        <fullName evidence="5">Armadillo-like helical domain-containing protein</fullName>
    </recommendedName>
</protein>
<keyword evidence="3" id="KW-1133">Transmembrane helix</keyword>
<evidence type="ECO:0000256" key="4">
    <source>
        <dbReference type="ARBA" id="ARBA00023136"/>
    </source>
</evidence>
<dbReference type="PANTHER" id="PTHR13608">
    <property type="entry name" value="ARMADILLO-LIKE HELICAL DOMAIN-CONTAINING PROTEIN 3"/>
    <property type="match status" value="1"/>
</dbReference>
<dbReference type="InterPro" id="IPR013636">
    <property type="entry name" value="ARMH3_C"/>
</dbReference>
<feature type="non-terminal residue" evidence="6">
    <location>
        <position position="1"/>
    </location>
</feature>
<sequence>MDEPGPSTARKANISVLYARLFQDANSVDWTTFFTVQSSPEHLTTLIENLHRKEITPLKEALHKLLDRSLTVFLQHSDIQAFNALTTVSTVINLIGQKMGLNDEGIEFLFSAEARKRIPDFAKRIAYILGHSRSDEMKLLCWNALLKIATTVADVSENRLLLDFCCQDILEAILIQFLPTADPSHADYAINLFSILLSHFDGSMQLLLRLAMEEEEHIFEGLNEKFRGFFDLKADYMVAGEWDMTSLYKKHKREPKTSPFVDTGSRTNVLEIASLFTFYSTCTTNKKLLTLLFATDFLHHQPCTIGIFLSYCSYALFNYETETQLLELSWHNSLALMPDASRLRAKLCFLTLLKLVDDAYVLAELHNDVRARNIAFDPRVWRGNDDKPKAALLGAAVLEILVGFIKTSLKTTIPLEFFDFALGIIHRILVFLRERELRIDEWKPLFLVLFALLKFLRKSEHKLPYSEPLVLRVVMLLNFFITYGDQFLPDDEAYEFVYYEILRNPDLFKRLESSLKASPENEVTEKTLAQLENQLSIIKTIQPTLDAINEYPTEKQVYAAIRENLDQVELRLFPTITVVDRYEAGTHQRTFFDLLSVKLAGRLHSEVEAAEIDYPKALAELGLS</sequence>
<comment type="caution">
    <text evidence="6">The sequence shown here is derived from an EMBL/GenBank/DDBJ whole genome shotgun (WGS) entry which is preliminary data.</text>
</comment>
<accession>A0AA36FYW5</accession>
<proteinExistence type="predicted"/>
<dbReference type="GO" id="GO:0005829">
    <property type="term" value="C:cytosol"/>
    <property type="evidence" value="ECO:0007669"/>
    <property type="project" value="TreeGrafter"/>
</dbReference>
<dbReference type="Pfam" id="PF08427">
    <property type="entry name" value="ARMH3_C"/>
    <property type="match status" value="1"/>
</dbReference>
<dbReference type="EMBL" id="CATQJA010002173">
    <property type="protein sequence ID" value="CAJ0569873.1"/>
    <property type="molecule type" value="Genomic_DNA"/>
</dbReference>
<dbReference type="GO" id="GO:0016020">
    <property type="term" value="C:membrane"/>
    <property type="evidence" value="ECO:0007669"/>
    <property type="project" value="UniProtKB-SubCell"/>
</dbReference>
<evidence type="ECO:0000313" key="6">
    <source>
        <dbReference type="EMBL" id="CAJ0569873.1"/>
    </source>
</evidence>
<dbReference type="SMART" id="SM01158">
    <property type="entry name" value="DUF1741"/>
    <property type="match status" value="1"/>
</dbReference>
<evidence type="ECO:0000256" key="2">
    <source>
        <dbReference type="ARBA" id="ARBA00022692"/>
    </source>
</evidence>
<keyword evidence="7" id="KW-1185">Reference proteome</keyword>
<keyword evidence="2" id="KW-0812">Transmembrane</keyword>
<evidence type="ECO:0000256" key="3">
    <source>
        <dbReference type="ARBA" id="ARBA00022989"/>
    </source>
</evidence>
<dbReference type="AlphaFoldDB" id="A0AA36FYW5"/>
<keyword evidence="4" id="KW-0472">Membrane</keyword>
<gene>
    <name evidence="6" type="ORF">MSPICULIGERA_LOCUS8330</name>
</gene>
<dbReference type="InterPro" id="IPR039868">
    <property type="entry name" value="ARMD3-like"/>
</dbReference>
<name>A0AA36FYW5_9BILA</name>
<evidence type="ECO:0000259" key="5">
    <source>
        <dbReference type="SMART" id="SM01158"/>
    </source>
</evidence>
<dbReference type="Proteomes" id="UP001177023">
    <property type="component" value="Unassembled WGS sequence"/>
</dbReference>
<organism evidence="6 7">
    <name type="scientific">Mesorhabditis spiculigera</name>
    <dbReference type="NCBI Taxonomy" id="96644"/>
    <lineage>
        <taxon>Eukaryota</taxon>
        <taxon>Metazoa</taxon>
        <taxon>Ecdysozoa</taxon>
        <taxon>Nematoda</taxon>
        <taxon>Chromadorea</taxon>
        <taxon>Rhabditida</taxon>
        <taxon>Rhabditina</taxon>
        <taxon>Rhabditomorpha</taxon>
        <taxon>Rhabditoidea</taxon>
        <taxon>Rhabditidae</taxon>
        <taxon>Mesorhabditinae</taxon>
        <taxon>Mesorhabditis</taxon>
    </lineage>
</organism>
<reference evidence="6" key="1">
    <citation type="submission" date="2023-06" db="EMBL/GenBank/DDBJ databases">
        <authorList>
            <person name="Delattre M."/>
        </authorList>
    </citation>
    <scope>NUCLEOTIDE SEQUENCE</scope>
    <source>
        <strain evidence="6">AF72</strain>
    </source>
</reference>
<dbReference type="PANTHER" id="PTHR13608:SF3">
    <property type="entry name" value="ARMADILLO-LIKE HELICAL DOMAIN-CONTAINING PROTEIN 3"/>
    <property type="match status" value="1"/>
</dbReference>
<comment type="subcellular location">
    <subcellularLocation>
        <location evidence="1">Membrane</location>
    </subcellularLocation>
</comment>